<protein>
    <submittedName>
        <fullName evidence="1">Uncharacterized protein</fullName>
    </submittedName>
</protein>
<sequence length="14" mass="1583">MVCAWLEGDEVECV</sequence>
<reference evidence="1" key="1">
    <citation type="journal article" date="2011" name="PLoS Genet.">
        <title>Parallel evolution of a type IV secretion system in radiating lineages of the host-restricted bacterial pathogen Bartonella.</title>
        <authorList>
            <person name="Engel P."/>
            <person name="Salzburger W."/>
            <person name="Liesch M."/>
            <person name="Chang C.C."/>
            <person name="Maruyama S."/>
            <person name="Lanz C."/>
            <person name="Calteau A."/>
            <person name="Lajus A."/>
            <person name="Medigue C."/>
            <person name="Schuster S.C."/>
            <person name="Dehio C."/>
        </authorList>
    </citation>
    <scope>NUCLEOTIDE SEQUENCE</scope>
    <source>
        <strain evidence="1">R1</strain>
    </source>
</reference>
<evidence type="ECO:0000313" key="1">
    <source>
        <dbReference type="EMBL" id="CBI82954.1"/>
    </source>
</evidence>
<accession>E6Z1G6</accession>
<gene>
    <name evidence="1" type="ORF">BARSC_190227</name>
</gene>
<name>E6Z1G6_BARSR</name>
<dbReference type="EMBL" id="FN645524">
    <property type="protein sequence ID" value="CBI82954.1"/>
    <property type="molecule type" value="Genomic_DNA"/>
</dbReference>
<proteinExistence type="predicted"/>
<organism evidence="1">
    <name type="scientific">Bartonella schoenbuchensis (strain DSM 13525 / NCTC 13165 / R1)</name>
    <dbReference type="NCBI Taxonomy" id="687861"/>
    <lineage>
        <taxon>Bacteria</taxon>
        <taxon>Pseudomonadati</taxon>
        <taxon>Pseudomonadota</taxon>
        <taxon>Alphaproteobacteria</taxon>
        <taxon>Hyphomicrobiales</taxon>
        <taxon>Bartonellaceae</taxon>
        <taxon>Bartonella</taxon>
    </lineage>
</organism>